<protein>
    <submittedName>
        <fullName evidence="2">Putative ovule protein</fullName>
    </submittedName>
</protein>
<reference evidence="2" key="1">
    <citation type="submission" date="2015-12" db="EMBL/GenBank/DDBJ databases">
        <title>Gene expression during late stages of embryo sac development: a critical building block for successful pollen-pistil interactions.</title>
        <authorList>
            <person name="Liu Y."/>
            <person name="Joly V."/>
            <person name="Sabar M."/>
            <person name="Matton D.P."/>
        </authorList>
    </citation>
    <scope>NUCLEOTIDE SEQUENCE</scope>
</reference>
<evidence type="ECO:0000313" key="2">
    <source>
        <dbReference type="EMBL" id="JAP19912.1"/>
    </source>
</evidence>
<dbReference type="EMBL" id="GEDG01019474">
    <property type="protein sequence ID" value="JAP19912.1"/>
    <property type="molecule type" value="Transcribed_RNA"/>
</dbReference>
<sequence>MEISLAAQMKWKIHQLDVKSTFLNGYLEEEVYVKQPLGFVVKNHEDKVLRLNKALYGLKQAPQA</sequence>
<proteinExistence type="predicted"/>
<evidence type="ECO:0000259" key="1">
    <source>
        <dbReference type="Pfam" id="PF07727"/>
    </source>
</evidence>
<feature type="domain" description="Reverse transcriptase Ty1/copia-type" evidence="1">
    <location>
        <begin position="3"/>
        <end position="63"/>
    </location>
</feature>
<dbReference type="AlphaFoldDB" id="A0A0V0HIE7"/>
<dbReference type="InterPro" id="IPR013103">
    <property type="entry name" value="RVT_2"/>
</dbReference>
<accession>A0A0V0HIE7</accession>
<organism evidence="2">
    <name type="scientific">Solanum chacoense</name>
    <name type="common">Chaco potato</name>
    <dbReference type="NCBI Taxonomy" id="4108"/>
    <lineage>
        <taxon>Eukaryota</taxon>
        <taxon>Viridiplantae</taxon>
        <taxon>Streptophyta</taxon>
        <taxon>Embryophyta</taxon>
        <taxon>Tracheophyta</taxon>
        <taxon>Spermatophyta</taxon>
        <taxon>Magnoliopsida</taxon>
        <taxon>eudicotyledons</taxon>
        <taxon>Gunneridae</taxon>
        <taxon>Pentapetalae</taxon>
        <taxon>asterids</taxon>
        <taxon>lamiids</taxon>
        <taxon>Solanales</taxon>
        <taxon>Solanaceae</taxon>
        <taxon>Solanoideae</taxon>
        <taxon>Solaneae</taxon>
        <taxon>Solanum</taxon>
    </lineage>
</organism>
<name>A0A0V0HIE7_SOLCH</name>
<dbReference type="Pfam" id="PF07727">
    <property type="entry name" value="RVT_2"/>
    <property type="match status" value="1"/>
</dbReference>